<evidence type="ECO:0000313" key="3">
    <source>
        <dbReference type="EMBL" id="KAK7536064.1"/>
    </source>
</evidence>
<dbReference type="PANTHER" id="PTHR31623">
    <property type="entry name" value="F21J9.9"/>
    <property type="match status" value="1"/>
</dbReference>
<comment type="caution">
    <text evidence="3">The sequence shown here is derived from an EMBL/GenBank/DDBJ whole genome shotgun (WGS) entry which is preliminary data.</text>
</comment>
<dbReference type="GO" id="GO:0016740">
    <property type="term" value="F:transferase activity"/>
    <property type="evidence" value="ECO:0007669"/>
    <property type="project" value="UniProtKB-KW"/>
</dbReference>
<dbReference type="GeneID" id="92031140"/>
<keyword evidence="2 3" id="KW-0808">Transferase</keyword>
<dbReference type="Pfam" id="PF02458">
    <property type="entry name" value="Transferase"/>
    <property type="match status" value="1"/>
</dbReference>
<dbReference type="InterPro" id="IPR023213">
    <property type="entry name" value="CAT-like_dom_sf"/>
</dbReference>
<dbReference type="Gene3D" id="3.30.559.10">
    <property type="entry name" value="Chloramphenicol acetyltransferase-like domain"/>
    <property type="match status" value="2"/>
</dbReference>
<dbReference type="PANTHER" id="PTHR31623:SF17">
    <property type="entry name" value="F21J9.9"/>
    <property type="match status" value="1"/>
</dbReference>
<organism evidence="3 4">
    <name type="scientific">Phyllosticta citribraziliensis</name>
    <dbReference type="NCBI Taxonomy" id="989973"/>
    <lineage>
        <taxon>Eukaryota</taxon>
        <taxon>Fungi</taxon>
        <taxon>Dikarya</taxon>
        <taxon>Ascomycota</taxon>
        <taxon>Pezizomycotina</taxon>
        <taxon>Dothideomycetes</taxon>
        <taxon>Dothideomycetes incertae sedis</taxon>
        <taxon>Botryosphaeriales</taxon>
        <taxon>Phyllostictaceae</taxon>
        <taxon>Phyllosticta</taxon>
    </lineage>
</organism>
<sequence length="463" mass="52618">MGSIAPNFAPSNIPLEPIFPKGWIRYFYVFELAEDYDIDVVSDIFRRGYQATKNRSAILGCEAVPDLSSKQGSMLKLREYGDEIEDFTVKDLRGADFPSFSELKDKHFPASAFRAEDLCPHGVWPAPGERMPMTFVRPNFINGGVILSLCILHAWADQTTIHEWTKVWAEECRWAQGIPTADPVQLHWSDREKVLRSTGKNPGKFEDHPQFTHIPFTPTELPPNLAADNHLGDVFYFSPESVEKLKAEASPENAKITPKSERTEYISTADAMAALIWRTVMSAQHDLDTMEGNPQSILAETLDVRRRMHVPIHPQTLGNFWTLSHTTMDLRKMLTEASLADLAMAIRRTLQDVSRQSYYDEIASLVEQLEDVHRLPLTAFLNVPGIGCIFTTWVDYPVFDLDWGTALGKIHSMRLPVTGMLQCLEAVFPRLPDGGLEVYVGVEKSRLDRLREDPEWRRFAELR</sequence>
<comment type="similarity">
    <text evidence="1">Belongs to the plant acyltransferase family.</text>
</comment>
<name>A0ABR1LLI7_9PEZI</name>
<accession>A0ABR1LLI7</accession>
<evidence type="ECO:0000313" key="4">
    <source>
        <dbReference type="Proteomes" id="UP001360953"/>
    </source>
</evidence>
<evidence type="ECO:0000256" key="2">
    <source>
        <dbReference type="ARBA" id="ARBA00022679"/>
    </source>
</evidence>
<keyword evidence="4" id="KW-1185">Reference proteome</keyword>
<dbReference type="RefSeq" id="XP_066654480.1">
    <property type="nucleotide sequence ID" value="XM_066798234.1"/>
</dbReference>
<dbReference type="Proteomes" id="UP001360953">
    <property type="component" value="Unassembled WGS sequence"/>
</dbReference>
<dbReference type="EMBL" id="JBBPEH010000007">
    <property type="protein sequence ID" value="KAK7536064.1"/>
    <property type="molecule type" value="Genomic_DNA"/>
</dbReference>
<proteinExistence type="inferred from homology"/>
<evidence type="ECO:0000256" key="1">
    <source>
        <dbReference type="ARBA" id="ARBA00009861"/>
    </source>
</evidence>
<protein>
    <submittedName>
        <fullName evidence="3">Transferase family-domain-containing protein</fullName>
    </submittedName>
</protein>
<gene>
    <name evidence="3" type="ORF">J3D65DRAFT_603826</name>
</gene>
<reference evidence="3 4" key="1">
    <citation type="submission" date="2024-04" db="EMBL/GenBank/DDBJ databases">
        <title>Phyllosticta paracitricarpa is synonymous to the EU quarantine fungus P. citricarpa based on phylogenomic analyses.</title>
        <authorList>
            <consortium name="Lawrence Berkeley National Laboratory"/>
            <person name="Van ingen-buijs V.A."/>
            <person name="Van westerhoven A.C."/>
            <person name="Haridas S."/>
            <person name="Skiadas P."/>
            <person name="Martin F."/>
            <person name="Groenewald J.Z."/>
            <person name="Crous P.W."/>
            <person name="Seidl M.F."/>
        </authorList>
    </citation>
    <scope>NUCLEOTIDE SEQUENCE [LARGE SCALE GENOMIC DNA]</scope>
    <source>
        <strain evidence="3 4">CPC 17464</strain>
    </source>
</reference>